<name>A0ABR2TDT6_9ROSI</name>
<reference evidence="1 2" key="1">
    <citation type="journal article" date="2024" name="G3 (Bethesda)">
        <title>Genome assembly of Hibiscus sabdariffa L. provides insights into metabolisms of medicinal natural products.</title>
        <authorList>
            <person name="Kim T."/>
        </authorList>
    </citation>
    <scope>NUCLEOTIDE SEQUENCE [LARGE SCALE GENOMIC DNA]</scope>
    <source>
        <strain evidence="1">TK-2024</strain>
        <tissue evidence="1">Old leaves</tissue>
    </source>
</reference>
<sequence length="156" mass="17231">MAATVLSLWGKPDAWVLDAEEHEVELQQQARIDSSTQKLVDFPSLSAVTSSKTKKKAQTFSLAEFAAYGSAKPSEPTRLTHQEALALPTGPRQRAPEELDRNHPGDGFLGLRVIFFPFFPSHGFVNLLLKHGGHRVLAKKDTRVVSLCLFGLYFLG</sequence>
<evidence type="ECO:0000313" key="2">
    <source>
        <dbReference type="Proteomes" id="UP001396334"/>
    </source>
</evidence>
<proteinExistence type="predicted"/>
<dbReference type="EMBL" id="JBBPBN010000006">
    <property type="protein sequence ID" value="KAK9035435.1"/>
    <property type="molecule type" value="Genomic_DNA"/>
</dbReference>
<protein>
    <submittedName>
        <fullName evidence="1">Uncharacterized protein</fullName>
    </submittedName>
</protein>
<comment type="caution">
    <text evidence="1">The sequence shown here is derived from an EMBL/GenBank/DDBJ whole genome shotgun (WGS) entry which is preliminary data.</text>
</comment>
<organism evidence="1 2">
    <name type="scientific">Hibiscus sabdariffa</name>
    <name type="common">roselle</name>
    <dbReference type="NCBI Taxonomy" id="183260"/>
    <lineage>
        <taxon>Eukaryota</taxon>
        <taxon>Viridiplantae</taxon>
        <taxon>Streptophyta</taxon>
        <taxon>Embryophyta</taxon>
        <taxon>Tracheophyta</taxon>
        <taxon>Spermatophyta</taxon>
        <taxon>Magnoliopsida</taxon>
        <taxon>eudicotyledons</taxon>
        <taxon>Gunneridae</taxon>
        <taxon>Pentapetalae</taxon>
        <taxon>rosids</taxon>
        <taxon>malvids</taxon>
        <taxon>Malvales</taxon>
        <taxon>Malvaceae</taxon>
        <taxon>Malvoideae</taxon>
        <taxon>Hibiscus</taxon>
    </lineage>
</organism>
<keyword evidence="2" id="KW-1185">Reference proteome</keyword>
<evidence type="ECO:0000313" key="1">
    <source>
        <dbReference type="EMBL" id="KAK9035435.1"/>
    </source>
</evidence>
<gene>
    <name evidence="1" type="ORF">V6N11_077475</name>
</gene>
<dbReference type="InterPro" id="IPR010433">
    <property type="entry name" value="EIF-4B_pln"/>
</dbReference>
<accession>A0ABR2TDT6</accession>
<dbReference type="Pfam" id="PF06273">
    <property type="entry name" value="eIF-4B"/>
    <property type="match status" value="1"/>
</dbReference>
<dbReference type="Proteomes" id="UP001396334">
    <property type="component" value="Unassembled WGS sequence"/>
</dbReference>